<evidence type="ECO:0000256" key="2">
    <source>
        <dbReference type="ARBA" id="ARBA00007647"/>
    </source>
</evidence>
<evidence type="ECO:0000256" key="7">
    <source>
        <dbReference type="ARBA" id="ARBA00023136"/>
    </source>
</evidence>
<protein>
    <recommendedName>
        <fullName evidence="8">Glycosyltransferase family 92 protein</fullName>
        <ecNumber evidence="8">2.4.1.-</ecNumber>
    </recommendedName>
</protein>
<dbReference type="GO" id="GO:0016757">
    <property type="term" value="F:glycosyltransferase activity"/>
    <property type="evidence" value="ECO:0007669"/>
    <property type="project" value="UniProtKB-UniRule"/>
</dbReference>
<accession>A0A914WKN4</accession>
<comment type="similarity">
    <text evidence="2 8">Belongs to the glycosyltransferase 92 family.</text>
</comment>
<evidence type="ECO:0000256" key="5">
    <source>
        <dbReference type="ARBA" id="ARBA00022692"/>
    </source>
</evidence>
<dbReference type="GO" id="GO:0016020">
    <property type="term" value="C:membrane"/>
    <property type="evidence" value="ECO:0007669"/>
    <property type="project" value="UniProtKB-SubCell"/>
</dbReference>
<keyword evidence="6" id="KW-1133">Transmembrane helix</keyword>
<evidence type="ECO:0000256" key="1">
    <source>
        <dbReference type="ARBA" id="ARBA00004167"/>
    </source>
</evidence>
<organism evidence="9 10">
    <name type="scientific">Plectus sambesii</name>
    <dbReference type="NCBI Taxonomy" id="2011161"/>
    <lineage>
        <taxon>Eukaryota</taxon>
        <taxon>Metazoa</taxon>
        <taxon>Ecdysozoa</taxon>
        <taxon>Nematoda</taxon>
        <taxon>Chromadorea</taxon>
        <taxon>Plectida</taxon>
        <taxon>Plectina</taxon>
        <taxon>Plectoidea</taxon>
        <taxon>Plectidae</taxon>
        <taxon>Plectus</taxon>
    </lineage>
</organism>
<evidence type="ECO:0000256" key="6">
    <source>
        <dbReference type="ARBA" id="ARBA00022989"/>
    </source>
</evidence>
<dbReference type="EC" id="2.4.1.-" evidence="8"/>
<keyword evidence="3 8" id="KW-0328">Glycosyltransferase</keyword>
<keyword evidence="7" id="KW-0472">Membrane</keyword>
<evidence type="ECO:0000256" key="3">
    <source>
        <dbReference type="ARBA" id="ARBA00022676"/>
    </source>
</evidence>
<dbReference type="AlphaFoldDB" id="A0A914WKN4"/>
<dbReference type="Proteomes" id="UP000887566">
    <property type="component" value="Unplaced"/>
</dbReference>
<dbReference type="WBParaSite" id="PSAMB.scaffold413size52249.g5668.t1">
    <property type="protein sequence ID" value="PSAMB.scaffold413size52249.g5668.t1"/>
    <property type="gene ID" value="PSAMB.scaffold413size52249.g5668"/>
</dbReference>
<dbReference type="GO" id="GO:0005737">
    <property type="term" value="C:cytoplasm"/>
    <property type="evidence" value="ECO:0007669"/>
    <property type="project" value="TreeGrafter"/>
</dbReference>
<reference evidence="10" key="1">
    <citation type="submission" date="2022-11" db="UniProtKB">
        <authorList>
            <consortium name="WormBaseParasite"/>
        </authorList>
    </citation>
    <scope>IDENTIFICATION</scope>
</reference>
<keyword evidence="4 8" id="KW-0808">Transferase</keyword>
<keyword evidence="5" id="KW-0812">Transmembrane</keyword>
<comment type="subcellular location">
    <subcellularLocation>
        <location evidence="1">Membrane</location>
        <topology evidence="1">Single-pass membrane protein</topology>
    </subcellularLocation>
</comment>
<evidence type="ECO:0000313" key="9">
    <source>
        <dbReference type="Proteomes" id="UP000887566"/>
    </source>
</evidence>
<dbReference type="InterPro" id="IPR008166">
    <property type="entry name" value="Glyco_transf_92"/>
</dbReference>
<evidence type="ECO:0000256" key="8">
    <source>
        <dbReference type="RuleBase" id="RU366017"/>
    </source>
</evidence>
<evidence type="ECO:0000256" key="4">
    <source>
        <dbReference type="ARBA" id="ARBA00022679"/>
    </source>
</evidence>
<dbReference type="PANTHER" id="PTHR21461:SF80">
    <property type="entry name" value="GLYCOSYLTRANSFERASE FAMILY 92 PROTEIN"/>
    <property type="match status" value="1"/>
</dbReference>
<keyword evidence="9" id="KW-1185">Reference proteome</keyword>
<evidence type="ECO:0000313" key="10">
    <source>
        <dbReference type="WBParaSite" id="PSAMB.scaffold413size52249.g5668.t1"/>
    </source>
</evidence>
<proteinExistence type="inferred from homology"/>
<dbReference type="Pfam" id="PF01697">
    <property type="entry name" value="Glyco_transf_92"/>
    <property type="match status" value="1"/>
</dbReference>
<name>A0A914WKN4_9BILA</name>
<sequence>MINATLSTIGTSCPWWYQTMCTYVGYYATFQLPPKISLTNSATISIGGTDRQLQHTIPLRDARAIETPKHRLAICLQPVFLFAEWMLLVQFLEFWQHSGATKFYFYLQTVAPEVDRILHIYEQDSRIDIERINWSFFPGGDESASDPNILVYQTEAITSINDCLHRARGEAYYVVAVDFDEMILPFHNQTLLQLLDMYQKKFPNTGAFHVHSSNAHLRQSYHNLTRPELLTFDELSVVQLERKIWRIGERSKMILRPECVKRAHVHQILEMDGKQFSNMTIPPADALIYHVRRVKHRNPISESDANDAIAKYIKPLTINWQTRLTQHAPLGLILPNRGMAIMEQLETCLVDCFAQRDKMCYSPYICRHNFTVIQPSEWVTAANSWTTI</sequence>
<dbReference type="PANTHER" id="PTHR21461">
    <property type="entry name" value="GLYCOSYLTRANSFERASE FAMILY 92 PROTEIN"/>
    <property type="match status" value="1"/>
</dbReference>